<name>A0A2S8FPS8_9BACT</name>
<sequence length="125" mass="13676">MIRDDNPFESPSTPSDGGLIEVEAARHIWLAWALPLASGTLFASAFYLPSSFAGTPLFLVLFGISLLLMIAGVVMTIHAIFVRKQWSIAWPHLLAGILLNGLVFAADAFFIYILISLILFFSSFS</sequence>
<dbReference type="RefSeq" id="WP_105329878.1">
    <property type="nucleotide sequence ID" value="NZ_PUHY01000010.1"/>
</dbReference>
<reference evidence="2 3" key="1">
    <citation type="submission" date="2018-02" db="EMBL/GenBank/DDBJ databases">
        <title>Comparative genomes isolates from brazilian mangrove.</title>
        <authorList>
            <person name="Araujo J.E."/>
            <person name="Taketani R.G."/>
            <person name="Silva M.C.P."/>
            <person name="Loureco M.V."/>
            <person name="Andreote F.D."/>
        </authorList>
    </citation>
    <scope>NUCLEOTIDE SEQUENCE [LARGE SCALE GENOMIC DNA]</scope>
    <source>
        <strain evidence="2 3">Hex-1 MGV</strain>
    </source>
</reference>
<feature type="transmembrane region" description="Helical" evidence="1">
    <location>
        <begin position="29"/>
        <end position="48"/>
    </location>
</feature>
<evidence type="ECO:0000256" key="1">
    <source>
        <dbReference type="SAM" id="Phobius"/>
    </source>
</evidence>
<comment type="caution">
    <text evidence="2">The sequence shown here is derived from an EMBL/GenBank/DDBJ whole genome shotgun (WGS) entry which is preliminary data.</text>
</comment>
<feature type="transmembrane region" description="Helical" evidence="1">
    <location>
        <begin position="60"/>
        <end position="81"/>
    </location>
</feature>
<evidence type="ECO:0000313" key="2">
    <source>
        <dbReference type="EMBL" id="PQO34148.1"/>
    </source>
</evidence>
<proteinExistence type="predicted"/>
<dbReference type="EMBL" id="PUHY01000010">
    <property type="protein sequence ID" value="PQO34148.1"/>
    <property type="molecule type" value="Genomic_DNA"/>
</dbReference>
<dbReference type="AlphaFoldDB" id="A0A2S8FPS8"/>
<gene>
    <name evidence="2" type="ORF">C5Y83_11440</name>
</gene>
<accession>A0A2S8FPS8</accession>
<organism evidence="2 3">
    <name type="scientific">Blastopirellula marina</name>
    <dbReference type="NCBI Taxonomy" id="124"/>
    <lineage>
        <taxon>Bacteria</taxon>
        <taxon>Pseudomonadati</taxon>
        <taxon>Planctomycetota</taxon>
        <taxon>Planctomycetia</taxon>
        <taxon>Pirellulales</taxon>
        <taxon>Pirellulaceae</taxon>
        <taxon>Blastopirellula</taxon>
    </lineage>
</organism>
<dbReference type="OrthoDB" id="9980536at2"/>
<protein>
    <submittedName>
        <fullName evidence="2">Uncharacterized protein</fullName>
    </submittedName>
</protein>
<evidence type="ECO:0000313" key="3">
    <source>
        <dbReference type="Proteomes" id="UP000238322"/>
    </source>
</evidence>
<keyword evidence="1" id="KW-0472">Membrane</keyword>
<feature type="transmembrane region" description="Helical" evidence="1">
    <location>
        <begin position="93"/>
        <end position="121"/>
    </location>
</feature>
<keyword evidence="1" id="KW-0812">Transmembrane</keyword>
<dbReference type="Proteomes" id="UP000238322">
    <property type="component" value="Unassembled WGS sequence"/>
</dbReference>
<keyword evidence="1" id="KW-1133">Transmembrane helix</keyword>